<dbReference type="SUPFAM" id="SSF55729">
    <property type="entry name" value="Acyl-CoA N-acyltransferases (Nat)"/>
    <property type="match status" value="1"/>
</dbReference>
<dbReference type="InterPro" id="IPR016181">
    <property type="entry name" value="Acyl_CoA_acyltransferase"/>
</dbReference>
<dbReference type="AlphaFoldDB" id="A0A852R897"/>
<feature type="region of interest" description="Disordered" evidence="1">
    <location>
        <begin position="221"/>
        <end position="244"/>
    </location>
</feature>
<name>A0A852R897_9ACTN</name>
<protein>
    <recommendedName>
        <fullName evidence="4">GNAT family N-acetyltransferase</fullName>
    </recommendedName>
</protein>
<reference evidence="2 3" key="1">
    <citation type="submission" date="2020-07" db="EMBL/GenBank/DDBJ databases">
        <title>Sequencing the genomes of 1000 actinobacteria strains.</title>
        <authorList>
            <person name="Klenk H.-P."/>
        </authorList>
    </citation>
    <scope>NUCLEOTIDE SEQUENCE [LARGE SCALE GENOMIC DNA]</scope>
    <source>
        <strain evidence="2 3">DSM 19082</strain>
    </source>
</reference>
<evidence type="ECO:0000313" key="2">
    <source>
        <dbReference type="EMBL" id="NYD29177.1"/>
    </source>
</evidence>
<dbReference type="Gene3D" id="3.40.630.30">
    <property type="match status" value="1"/>
</dbReference>
<proteinExistence type="predicted"/>
<evidence type="ECO:0000256" key="1">
    <source>
        <dbReference type="SAM" id="MobiDB-lite"/>
    </source>
</evidence>
<dbReference type="RefSeq" id="WP_179725582.1">
    <property type="nucleotide sequence ID" value="NZ_BAABEF010000001.1"/>
</dbReference>
<organism evidence="2 3">
    <name type="scientific">Nocardioides kongjuensis</name>
    <dbReference type="NCBI Taxonomy" id="349522"/>
    <lineage>
        <taxon>Bacteria</taxon>
        <taxon>Bacillati</taxon>
        <taxon>Actinomycetota</taxon>
        <taxon>Actinomycetes</taxon>
        <taxon>Propionibacteriales</taxon>
        <taxon>Nocardioidaceae</taxon>
        <taxon>Nocardioides</taxon>
    </lineage>
</organism>
<evidence type="ECO:0000313" key="3">
    <source>
        <dbReference type="Proteomes" id="UP000582231"/>
    </source>
</evidence>
<dbReference type="EMBL" id="JACCBF010000001">
    <property type="protein sequence ID" value="NYD29177.1"/>
    <property type="molecule type" value="Genomic_DNA"/>
</dbReference>
<accession>A0A852R897</accession>
<sequence>MSAAPLRFVLDPVGEELAAALRCEADVFLETYGNTAEEMEREYGPYLDATGFMTVLAEDGEAVATARFIGPGPAGHKSLNDTSRPPWGIDGQRSARSAGVDLDKTWDIATVAVRPGHGRGGLCAAALYHGIVAAAFANDIEYVVMIMDSHARRLLSGLGMQTQVLPATSTGEYLGSESSTPLWANLHRMFERQRQDDPDAYRLIFQGVGLDGIELPTDWRRTTTPPGAGPAVGLTEPAADVPTR</sequence>
<keyword evidence="3" id="KW-1185">Reference proteome</keyword>
<gene>
    <name evidence="2" type="ORF">BJ958_000723</name>
</gene>
<evidence type="ECO:0008006" key="4">
    <source>
        <dbReference type="Google" id="ProtNLM"/>
    </source>
</evidence>
<comment type="caution">
    <text evidence="2">The sequence shown here is derived from an EMBL/GenBank/DDBJ whole genome shotgun (WGS) entry which is preliminary data.</text>
</comment>
<dbReference type="Proteomes" id="UP000582231">
    <property type="component" value="Unassembled WGS sequence"/>
</dbReference>